<dbReference type="Proteomes" id="UP000593567">
    <property type="component" value="Unassembled WGS sequence"/>
</dbReference>
<dbReference type="OrthoDB" id="10028364at2759"/>
<evidence type="ECO:0000256" key="5">
    <source>
        <dbReference type="PROSITE-ProRule" id="PRU00581"/>
    </source>
</evidence>
<dbReference type="PANTHER" id="PTHR22776:SF49">
    <property type="entry name" value="MARVEL DOMAIN-CONTAINING PROTEIN"/>
    <property type="match status" value="1"/>
</dbReference>
<dbReference type="PANTHER" id="PTHR22776">
    <property type="entry name" value="MARVEL-CONTAINING POTENTIAL LIPID RAFT-ASSOCIATED PROTEIN"/>
    <property type="match status" value="1"/>
</dbReference>
<name>A0A7J7JC14_BUGNE</name>
<reference evidence="8" key="1">
    <citation type="submission" date="2020-06" db="EMBL/GenBank/DDBJ databases">
        <title>Draft genome of Bugula neritina, a colonial animal packing powerful symbionts and potential medicines.</title>
        <authorList>
            <person name="Rayko M."/>
        </authorList>
    </citation>
    <scope>NUCLEOTIDE SEQUENCE [LARGE SCALE GENOMIC DNA]</scope>
    <source>
        <strain evidence="8">Kwan_BN1</strain>
    </source>
</reference>
<dbReference type="InterPro" id="IPR050578">
    <property type="entry name" value="MARVEL-CKLF_proteins"/>
</dbReference>
<dbReference type="AlphaFoldDB" id="A0A7J7JC14"/>
<dbReference type="GO" id="GO:0016020">
    <property type="term" value="C:membrane"/>
    <property type="evidence" value="ECO:0007669"/>
    <property type="project" value="UniProtKB-SubCell"/>
</dbReference>
<protein>
    <recommendedName>
        <fullName evidence="7">MARVEL domain-containing protein</fullName>
    </recommendedName>
</protein>
<proteinExistence type="predicted"/>
<dbReference type="EMBL" id="VXIV02002751">
    <property type="protein sequence ID" value="KAF6023171.1"/>
    <property type="molecule type" value="Genomic_DNA"/>
</dbReference>
<evidence type="ECO:0000256" key="6">
    <source>
        <dbReference type="SAM" id="Phobius"/>
    </source>
</evidence>
<dbReference type="Pfam" id="PF01284">
    <property type="entry name" value="MARVEL"/>
    <property type="match status" value="1"/>
</dbReference>
<comment type="caution">
    <text evidence="8">The sequence shown here is derived from an EMBL/GenBank/DDBJ whole genome shotgun (WGS) entry which is preliminary data.</text>
</comment>
<dbReference type="PROSITE" id="PS51225">
    <property type="entry name" value="MARVEL"/>
    <property type="match status" value="1"/>
</dbReference>
<keyword evidence="4 5" id="KW-0472">Membrane</keyword>
<organism evidence="8 9">
    <name type="scientific">Bugula neritina</name>
    <name type="common">Brown bryozoan</name>
    <name type="synonym">Sertularia neritina</name>
    <dbReference type="NCBI Taxonomy" id="10212"/>
    <lineage>
        <taxon>Eukaryota</taxon>
        <taxon>Metazoa</taxon>
        <taxon>Spiralia</taxon>
        <taxon>Lophotrochozoa</taxon>
        <taxon>Bryozoa</taxon>
        <taxon>Gymnolaemata</taxon>
        <taxon>Cheilostomatida</taxon>
        <taxon>Flustrina</taxon>
        <taxon>Buguloidea</taxon>
        <taxon>Bugulidae</taxon>
        <taxon>Bugula</taxon>
    </lineage>
</organism>
<accession>A0A7J7JC14</accession>
<evidence type="ECO:0000313" key="8">
    <source>
        <dbReference type="EMBL" id="KAF6023171.1"/>
    </source>
</evidence>
<feature type="transmembrane region" description="Helical" evidence="6">
    <location>
        <begin position="116"/>
        <end position="139"/>
    </location>
</feature>
<sequence>MKRSTDEEYAVLPPSYDEAAEGGGEQYTHTHTEHTTHTATLDFDGEYVKTLPGIIKLVEIVTSLICFIISLTTSSPGNGWCGFVSSTVFFISLVWFFLNLFKLIQKIHPVRILIEWIYYLVLAICFCIASIVAAAFTGVYHLPALGAYSFFGFVCTAALAVDLFFQFKVWRSQGVSSHSQTTTTVTSSAAGTHATTEVQY</sequence>
<evidence type="ECO:0000256" key="1">
    <source>
        <dbReference type="ARBA" id="ARBA00004141"/>
    </source>
</evidence>
<feature type="domain" description="MARVEL" evidence="7">
    <location>
        <begin position="47"/>
        <end position="171"/>
    </location>
</feature>
<comment type="subcellular location">
    <subcellularLocation>
        <location evidence="1">Membrane</location>
        <topology evidence="1">Multi-pass membrane protein</topology>
    </subcellularLocation>
</comment>
<feature type="transmembrane region" description="Helical" evidence="6">
    <location>
        <begin position="53"/>
        <end position="71"/>
    </location>
</feature>
<gene>
    <name evidence="8" type="ORF">EB796_018504</name>
</gene>
<evidence type="ECO:0000256" key="4">
    <source>
        <dbReference type="ARBA" id="ARBA00023136"/>
    </source>
</evidence>
<keyword evidence="2 5" id="KW-0812">Transmembrane</keyword>
<feature type="transmembrane region" description="Helical" evidence="6">
    <location>
        <begin position="83"/>
        <end position="104"/>
    </location>
</feature>
<keyword evidence="9" id="KW-1185">Reference proteome</keyword>
<evidence type="ECO:0000259" key="7">
    <source>
        <dbReference type="PROSITE" id="PS51225"/>
    </source>
</evidence>
<dbReference type="InterPro" id="IPR008253">
    <property type="entry name" value="Marvel"/>
</dbReference>
<keyword evidence="3 6" id="KW-1133">Transmembrane helix</keyword>
<evidence type="ECO:0000256" key="2">
    <source>
        <dbReference type="ARBA" id="ARBA00022692"/>
    </source>
</evidence>
<feature type="transmembrane region" description="Helical" evidence="6">
    <location>
        <begin position="145"/>
        <end position="165"/>
    </location>
</feature>
<evidence type="ECO:0000256" key="3">
    <source>
        <dbReference type="ARBA" id="ARBA00022989"/>
    </source>
</evidence>
<evidence type="ECO:0000313" key="9">
    <source>
        <dbReference type="Proteomes" id="UP000593567"/>
    </source>
</evidence>